<keyword evidence="1" id="KW-1133">Transmembrane helix</keyword>
<proteinExistence type="predicted"/>
<sequence length="68" mass="7614">MNRKPYSTELTDKPADNLTEKSKVKIGIWSALALIITNLVVVGIVAFLIHRDSVQSQPNQSIIKQRQP</sequence>
<name>A0A8J7HRW4_9NOST</name>
<keyword evidence="1" id="KW-0812">Transmembrane</keyword>
<feature type="transmembrane region" description="Helical" evidence="1">
    <location>
        <begin position="26"/>
        <end position="49"/>
    </location>
</feature>
<protein>
    <submittedName>
        <fullName evidence="2">Uncharacterized protein</fullName>
    </submittedName>
</protein>
<dbReference type="Proteomes" id="UP000632766">
    <property type="component" value="Unassembled WGS sequence"/>
</dbReference>
<gene>
    <name evidence="2" type="ORF">I8748_20750</name>
</gene>
<evidence type="ECO:0000313" key="3">
    <source>
        <dbReference type="Proteomes" id="UP000632766"/>
    </source>
</evidence>
<organism evidence="2 3">
    <name type="scientific">Amazonocrinis nigriterrae CENA67</name>
    <dbReference type="NCBI Taxonomy" id="2794033"/>
    <lineage>
        <taxon>Bacteria</taxon>
        <taxon>Bacillati</taxon>
        <taxon>Cyanobacteriota</taxon>
        <taxon>Cyanophyceae</taxon>
        <taxon>Nostocales</taxon>
        <taxon>Nostocaceae</taxon>
        <taxon>Amazonocrinis</taxon>
        <taxon>Amazonocrinis nigriterrae</taxon>
    </lineage>
</organism>
<accession>A0A8J7HRW4</accession>
<keyword evidence="1" id="KW-0472">Membrane</keyword>
<reference evidence="2 3" key="1">
    <citation type="journal article" date="2021" name="Int. J. Syst. Evol. Microbiol.">
        <title>Amazonocrinis nigriterrae gen. nov., sp. nov., Atlanticothrix silvestris gen. nov., sp. nov. and Dendronalium phyllosphericum gen. nov., sp. nov., nostocacean cyanobacteria from Brazilian environments.</title>
        <authorList>
            <person name="Alvarenga D.O."/>
            <person name="Andreote A.P.D."/>
            <person name="Branco L.H.Z."/>
            <person name="Delbaje E."/>
            <person name="Cruz R.B."/>
            <person name="Varani A.M."/>
            <person name="Fiore M.F."/>
        </authorList>
    </citation>
    <scope>NUCLEOTIDE SEQUENCE [LARGE SCALE GENOMIC DNA]</scope>
    <source>
        <strain evidence="2 3">CENA67</strain>
    </source>
</reference>
<dbReference type="AlphaFoldDB" id="A0A8J7HRW4"/>
<evidence type="ECO:0000313" key="2">
    <source>
        <dbReference type="EMBL" id="MBH8564582.1"/>
    </source>
</evidence>
<dbReference type="EMBL" id="JAECZC010000046">
    <property type="protein sequence ID" value="MBH8564582.1"/>
    <property type="molecule type" value="Genomic_DNA"/>
</dbReference>
<keyword evidence="3" id="KW-1185">Reference proteome</keyword>
<dbReference type="RefSeq" id="WP_198126417.1">
    <property type="nucleotide sequence ID" value="NZ_JAECZC010000046.1"/>
</dbReference>
<comment type="caution">
    <text evidence="2">The sequence shown here is derived from an EMBL/GenBank/DDBJ whole genome shotgun (WGS) entry which is preliminary data.</text>
</comment>
<evidence type="ECO:0000256" key="1">
    <source>
        <dbReference type="SAM" id="Phobius"/>
    </source>
</evidence>